<evidence type="ECO:0000259" key="1">
    <source>
        <dbReference type="Pfam" id="PF00989"/>
    </source>
</evidence>
<dbReference type="SUPFAM" id="SSF55785">
    <property type="entry name" value="PYP-like sensor domain (PAS domain)"/>
    <property type="match status" value="1"/>
</dbReference>
<protein>
    <recommendedName>
        <fullName evidence="1">PAS fold domain-containing protein</fullName>
    </recommendedName>
</protein>
<organism evidence="2 3">
    <name type="scientific">Photobacterium marinum</name>
    <dbReference type="NCBI Taxonomy" id="1056511"/>
    <lineage>
        <taxon>Bacteria</taxon>
        <taxon>Pseudomonadati</taxon>
        <taxon>Pseudomonadota</taxon>
        <taxon>Gammaproteobacteria</taxon>
        <taxon>Vibrionales</taxon>
        <taxon>Vibrionaceae</taxon>
        <taxon>Photobacterium</taxon>
    </lineage>
</organism>
<dbReference type="OrthoDB" id="9812260at2"/>
<dbReference type="Gene3D" id="3.30.450.20">
    <property type="entry name" value="PAS domain"/>
    <property type="match status" value="1"/>
</dbReference>
<keyword evidence="3" id="KW-1185">Reference proteome</keyword>
<dbReference type="Pfam" id="PF00989">
    <property type="entry name" value="PAS"/>
    <property type="match status" value="1"/>
</dbReference>
<dbReference type="AlphaFoldDB" id="L8JDQ8"/>
<feature type="domain" description="PAS fold" evidence="1">
    <location>
        <begin position="15"/>
        <end position="133"/>
    </location>
</feature>
<evidence type="ECO:0000313" key="3">
    <source>
        <dbReference type="Proteomes" id="UP000011134"/>
    </source>
</evidence>
<dbReference type="InterPro" id="IPR035965">
    <property type="entry name" value="PAS-like_dom_sf"/>
</dbReference>
<name>L8JDQ8_9GAMM</name>
<dbReference type="InterPro" id="IPR013767">
    <property type="entry name" value="PAS_fold"/>
</dbReference>
<dbReference type="PATRIC" id="fig|1056511.3.peg.2119"/>
<sequence length="148" mass="17324">MFSLPAEFEQFHWMVDMVQHVDVGLVVLDKDYNIHVWNGFMIHHSGKQAHEAIGKNIFEIFPEIPQEWFNAKAKPVFELGCRSFLIWRQRPYLFKCRNVRPITQQAPFMYQNVTLNPMTSPKGDVDYLFMSVEDATAEAIAEERGMNK</sequence>
<reference evidence="2 3" key="1">
    <citation type="submission" date="2012-12" db="EMBL/GenBank/DDBJ databases">
        <title>Genome Assembly of Photobacterium sp. AK15.</title>
        <authorList>
            <person name="Khatri I."/>
            <person name="Vaidya B."/>
            <person name="Srinivas T.N.R."/>
            <person name="Subramanian S."/>
            <person name="Pinnaka A."/>
        </authorList>
    </citation>
    <scope>NUCLEOTIDE SEQUENCE [LARGE SCALE GENOMIC DNA]</scope>
    <source>
        <strain evidence="2 3">AK15</strain>
    </source>
</reference>
<dbReference type="RefSeq" id="WP_007465363.1">
    <property type="nucleotide sequence ID" value="NZ_AMZO01000016.1"/>
</dbReference>
<dbReference type="Proteomes" id="UP000011134">
    <property type="component" value="Unassembled WGS sequence"/>
</dbReference>
<dbReference type="EMBL" id="AMZO01000016">
    <property type="protein sequence ID" value="ELR65547.1"/>
    <property type="molecule type" value="Genomic_DNA"/>
</dbReference>
<comment type="caution">
    <text evidence="2">The sequence shown here is derived from an EMBL/GenBank/DDBJ whole genome shotgun (WGS) entry which is preliminary data.</text>
</comment>
<gene>
    <name evidence="2" type="ORF">C942_00630</name>
</gene>
<proteinExistence type="predicted"/>
<accession>L8JDQ8</accession>
<dbReference type="GO" id="GO:0006355">
    <property type="term" value="P:regulation of DNA-templated transcription"/>
    <property type="evidence" value="ECO:0007669"/>
    <property type="project" value="InterPro"/>
</dbReference>
<evidence type="ECO:0000313" key="2">
    <source>
        <dbReference type="EMBL" id="ELR65547.1"/>
    </source>
</evidence>